<feature type="active site" description="Nucleophile" evidence="6">
    <location>
        <position position="258"/>
    </location>
</feature>
<feature type="domain" description="L,D-TPase catalytic" evidence="8">
    <location>
        <begin position="161"/>
        <end position="284"/>
    </location>
</feature>
<evidence type="ECO:0000256" key="1">
    <source>
        <dbReference type="ARBA" id="ARBA00004752"/>
    </source>
</evidence>
<organism evidence="9 10">
    <name type="scientific">Arsenicicoccus bolidensis</name>
    <dbReference type="NCBI Taxonomy" id="229480"/>
    <lineage>
        <taxon>Bacteria</taxon>
        <taxon>Bacillati</taxon>
        <taxon>Actinomycetota</taxon>
        <taxon>Actinomycetes</taxon>
        <taxon>Micrococcales</taxon>
        <taxon>Intrasporangiaceae</taxon>
        <taxon>Arsenicicoccus</taxon>
    </lineage>
</organism>
<keyword evidence="4 6" id="KW-0573">Peptidoglycan synthesis</keyword>
<dbReference type="Proteomes" id="UP001521931">
    <property type="component" value="Unassembled WGS sequence"/>
</dbReference>
<dbReference type="SUPFAM" id="SSF47090">
    <property type="entry name" value="PGBD-like"/>
    <property type="match status" value="1"/>
</dbReference>
<dbReference type="InterPro" id="IPR036365">
    <property type="entry name" value="PGBD-like_sf"/>
</dbReference>
<feature type="active site" description="Proton donor/acceptor" evidence="6">
    <location>
        <position position="243"/>
    </location>
</feature>
<feature type="signal peptide" evidence="7">
    <location>
        <begin position="1"/>
        <end position="25"/>
    </location>
</feature>
<comment type="caution">
    <text evidence="9">The sequence shown here is derived from an EMBL/GenBank/DDBJ whole genome shotgun (WGS) entry which is preliminary data.</text>
</comment>
<keyword evidence="7" id="KW-0732">Signal</keyword>
<evidence type="ECO:0000259" key="8">
    <source>
        <dbReference type="PROSITE" id="PS52029"/>
    </source>
</evidence>
<sequence>MSSSTIRRGVTLLAASAMLTGGAVVGGTTAQSAPVAAARISASPVSSTLASSTLASSAPAGSAPVSAAPVSAAQAALAPRAAARTLRVGSRGPAVTALQSRLNALGYSLGRVDGVYAARTRQAVMALQKVAGLPRTGVADARTQAAASKGTRPVARSRSGHVIEIDKARQTLYVVDGGRVSRIYNVSTGNNKRYRDRGRWVRAVTPSGSFRFWTQYGDGSGWQHGRLGSMYRPMYFNGGIAVHGSRFDIGAYPSSHGCVRIHNANMDELRGQRLIGLRGTVVVY</sequence>
<evidence type="ECO:0000256" key="3">
    <source>
        <dbReference type="ARBA" id="ARBA00022960"/>
    </source>
</evidence>
<dbReference type="PROSITE" id="PS52029">
    <property type="entry name" value="LD_TPASE"/>
    <property type="match status" value="1"/>
</dbReference>
<dbReference type="SUPFAM" id="SSF141523">
    <property type="entry name" value="L,D-transpeptidase catalytic domain-like"/>
    <property type="match status" value="1"/>
</dbReference>
<evidence type="ECO:0000256" key="4">
    <source>
        <dbReference type="ARBA" id="ARBA00022984"/>
    </source>
</evidence>
<dbReference type="Gene3D" id="2.40.440.10">
    <property type="entry name" value="L,D-transpeptidase catalytic domain-like"/>
    <property type="match status" value="1"/>
</dbReference>
<dbReference type="InterPro" id="IPR002477">
    <property type="entry name" value="Peptidoglycan-bd-like"/>
</dbReference>
<dbReference type="CDD" id="cd16913">
    <property type="entry name" value="YkuD_like"/>
    <property type="match status" value="1"/>
</dbReference>
<evidence type="ECO:0000256" key="5">
    <source>
        <dbReference type="ARBA" id="ARBA00023316"/>
    </source>
</evidence>
<dbReference type="InterPro" id="IPR005490">
    <property type="entry name" value="LD_TPept_cat_dom"/>
</dbReference>
<protein>
    <submittedName>
        <fullName evidence="9">L,D-transpeptidase family protein</fullName>
    </submittedName>
</protein>
<dbReference type="PANTHER" id="PTHR30582:SF2">
    <property type="entry name" value="L,D-TRANSPEPTIDASE YCIB-RELATED"/>
    <property type="match status" value="1"/>
</dbReference>
<keyword evidence="5 6" id="KW-0961">Cell wall biogenesis/degradation</keyword>
<comment type="pathway">
    <text evidence="1 6">Cell wall biogenesis; peptidoglycan biosynthesis.</text>
</comment>
<evidence type="ECO:0000256" key="7">
    <source>
        <dbReference type="SAM" id="SignalP"/>
    </source>
</evidence>
<keyword evidence="3 6" id="KW-0133">Cell shape</keyword>
<gene>
    <name evidence="9" type="ORF">MHL29_06160</name>
</gene>
<reference evidence="9 10" key="1">
    <citation type="submission" date="2022-02" db="EMBL/GenBank/DDBJ databases">
        <title>Uncovering new skin microbiome diversity through culturing and metagenomics.</title>
        <authorList>
            <person name="Conlan S."/>
            <person name="Deming C."/>
            <person name="Nisc Comparative Sequencing Program N."/>
            <person name="Segre J.A."/>
        </authorList>
    </citation>
    <scope>NUCLEOTIDE SEQUENCE [LARGE SCALE GENOMIC DNA]</scope>
    <source>
        <strain evidence="9 10">ACRQZ</strain>
    </source>
</reference>
<keyword evidence="2" id="KW-0808">Transferase</keyword>
<dbReference type="InterPro" id="IPR038063">
    <property type="entry name" value="Transpep_catalytic_dom"/>
</dbReference>
<evidence type="ECO:0000313" key="10">
    <source>
        <dbReference type="Proteomes" id="UP001521931"/>
    </source>
</evidence>
<dbReference type="EMBL" id="JAKRCV010000013">
    <property type="protein sequence ID" value="MCG7321478.1"/>
    <property type="molecule type" value="Genomic_DNA"/>
</dbReference>
<dbReference type="PANTHER" id="PTHR30582">
    <property type="entry name" value="L,D-TRANSPEPTIDASE"/>
    <property type="match status" value="1"/>
</dbReference>
<accession>A0ABS9Q303</accession>
<dbReference type="Gene3D" id="1.10.101.10">
    <property type="entry name" value="PGBD-like superfamily/PGBD"/>
    <property type="match status" value="1"/>
</dbReference>
<evidence type="ECO:0000313" key="9">
    <source>
        <dbReference type="EMBL" id="MCG7321478.1"/>
    </source>
</evidence>
<feature type="chain" id="PRO_5046427392" evidence="7">
    <location>
        <begin position="26"/>
        <end position="284"/>
    </location>
</feature>
<evidence type="ECO:0000256" key="2">
    <source>
        <dbReference type="ARBA" id="ARBA00022679"/>
    </source>
</evidence>
<dbReference type="Pfam" id="PF01471">
    <property type="entry name" value="PG_binding_1"/>
    <property type="match status" value="1"/>
</dbReference>
<dbReference type="Pfam" id="PF03734">
    <property type="entry name" value="YkuD"/>
    <property type="match status" value="1"/>
</dbReference>
<proteinExistence type="predicted"/>
<evidence type="ECO:0000256" key="6">
    <source>
        <dbReference type="PROSITE-ProRule" id="PRU01373"/>
    </source>
</evidence>
<dbReference type="InterPro" id="IPR050979">
    <property type="entry name" value="LD-transpeptidase"/>
</dbReference>
<dbReference type="InterPro" id="IPR036366">
    <property type="entry name" value="PGBDSf"/>
</dbReference>
<name>A0ABS9Q303_9MICO</name>
<dbReference type="RefSeq" id="WP_239263182.1">
    <property type="nucleotide sequence ID" value="NZ_JAKRCV010000013.1"/>
</dbReference>
<keyword evidence="10" id="KW-1185">Reference proteome</keyword>